<dbReference type="EMBL" id="JAPDFR010000001">
    <property type="protein sequence ID" value="KAK0392630.1"/>
    <property type="molecule type" value="Genomic_DNA"/>
</dbReference>
<dbReference type="Pfam" id="PF05368">
    <property type="entry name" value="NmrA"/>
    <property type="match status" value="1"/>
</dbReference>
<organism evidence="4 5">
    <name type="scientific">Sarocladium strictum</name>
    <name type="common">Black bundle disease fungus</name>
    <name type="synonym">Acremonium strictum</name>
    <dbReference type="NCBI Taxonomy" id="5046"/>
    <lineage>
        <taxon>Eukaryota</taxon>
        <taxon>Fungi</taxon>
        <taxon>Dikarya</taxon>
        <taxon>Ascomycota</taxon>
        <taxon>Pezizomycotina</taxon>
        <taxon>Sordariomycetes</taxon>
        <taxon>Hypocreomycetidae</taxon>
        <taxon>Hypocreales</taxon>
        <taxon>Sarocladiaceae</taxon>
        <taxon>Sarocladium</taxon>
    </lineage>
</organism>
<dbReference type="SUPFAM" id="SSF51735">
    <property type="entry name" value="NAD(P)-binding Rossmann-fold domains"/>
    <property type="match status" value="1"/>
</dbReference>
<keyword evidence="2" id="KW-0521">NADP</keyword>
<dbReference type="InterPro" id="IPR051164">
    <property type="entry name" value="NmrA-like_oxidored"/>
</dbReference>
<dbReference type="PANTHER" id="PTHR42748:SF29">
    <property type="entry name" value="NMRA-LIKE DOMAIN-CONTAINING PROTEIN"/>
    <property type="match status" value="1"/>
</dbReference>
<protein>
    <recommendedName>
        <fullName evidence="3">NmrA-like domain-containing protein</fullName>
    </recommendedName>
</protein>
<dbReference type="Gene3D" id="3.40.50.720">
    <property type="entry name" value="NAD(P)-binding Rossmann-like Domain"/>
    <property type="match status" value="1"/>
</dbReference>
<accession>A0AA39LD01</accession>
<evidence type="ECO:0000313" key="4">
    <source>
        <dbReference type="EMBL" id="KAK0392630.1"/>
    </source>
</evidence>
<gene>
    <name evidence="4" type="ORF">NLU13_2125</name>
</gene>
<dbReference type="Gene3D" id="3.90.25.10">
    <property type="entry name" value="UDP-galactose 4-epimerase, domain 1"/>
    <property type="match status" value="1"/>
</dbReference>
<dbReference type="GO" id="GO:0005634">
    <property type="term" value="C:nucleus"/>
    <property type="evidence" value="ECO:0007669"/>
    <property type="project" value="TreeGrafter"/>
</dbReference>
<evidence type="ECO:0000259" key="3">
    <source>
        <dbReference type="Pfam" id="PF05368"/>
    </source>
</evidence>
<evidence type="ECO:0000256" key="2">
    <source>
        <dbReference type="ARBA" id="ARBA00022857"/>
    </source>
</evidence>
<sequence>MARHRRRRRKRWVEGVGLGNLPPGASVQGSSVVENLVTPFFTVSEKEIIAVVGATGTQGGSVASTFLSHPSSLYTVRCLTRDPNSSVAQSLSSRGAEVIKASLDDPSSLKAAFAGAHFIFVNTDFWATYISLLPSKGAEAARQSARETEIRHAKNAAEAAQANPALERYIYSALGPVKRASNGKWPSSTHWETKAATVDYIEHEMPALAVKTSFIYVGIYATNAFLYPKLNPSSDRYETLINCSPATPMPIIDTANSTGPFVHALVSEPPRTKLLAYDSCMTVAEAVEAWKKTTGKDAEILELSVEQMRKRTGLSSEVLGGPGFIGQFGYMGGVEGWIGPDQLRNRPETKSYEQFLRTQSEHVLLNYSFPPL</sequence>
<dbReference type="AlphaFoldDB" id="A0AA39LD01"/>
<evidence type="ECO:0000256" key="1">
    <source>
        <dbReference type="ARBA" id="ARBA00006328"/>
    </source>
</evidence>
<dbReference type="Proteomes" id="UP001175261">
    <property type="component" value="Unassembled WGS sequence"/>
</dbReference>
<comment type="caution">
    <text evidence="4">The sequence shown here is derived from an EMBL/GenBank/DDBJ whole genome shotgun (WGS) entry which is preliminary data.</text>
</comment>
<name>A0AA39LD01_SARSR</name>
<feature type="domain" description="NmrA-like" evidence="3">
    <location>
        <begin position="46"/>
        <end position="339"/>
    </location>
</feature>
<reference evidence="4" key="1">
    <citation type="submission" date="2022-10" db="EMBL/GenBank/DDBJ databases">
        <title>Determination and structural analysis of whole genome sequence of Sarocladium strictum F4-1.</title>
        <authorList>
            <person name="Hu L."/>
            <person name="Jiang Y."/>
        </authorList>
    </citation>
    <scope>NUCLEOTIDE SEQUENCE</scope>
    <source>
        <strain evidence="4">F4-1</strain>
    </source>
</reference>
<dbReference type="PANTHER" id="PTHR42748">
    <property type="entry name" value="NITROGEN METABOLITE REPRESSION PROTEIN NMRA FAMILY MEMBER"/>
    <property type="match status" value="1"/>
</dbReference>
<proteinExistence type="inferred from homology"/>
<evidence type="ECO:0000313" key="5">
    <source>
        <dbReference type="Proteomes" id="UP001175261"/>
    </source>
</evidence>
<dbReference type="InterPro" id="IPR008030">
    <property type="entry name" value="NmrA-like"/>
</dbReference>
<comment type="similarity">
    <text evidence="1">Belongs to the NmrA-type oxidoreductase family.</text>
</comment>
<dbReference type="InterPro" id="IPR036291">
    <property type="entry name" value="NAD(P)-bd_dom_sf"/>
</dbReference>
<keyword evidence="5" id="KW-1185">Reference proteome</keyword>